<sequence>MEMMPAPALILLNESGRETALKLQQFFPEALVHGLAGRVDDADIQFRQTARHLQELYKNNTPIIGICASAILVRCLAPALENKNVEPPVLAVSDTGDMVVPLLGGHHGANDMARLLAAHLNGQAAITTASDLHFKIALDNPPADLHLANPEDMKTFAGHLLSGRKVRLEGDHPWLTQSGLPLDEAGDLSIVVTPKKVKGSPEKLVYHPKTLALGIGCERYASRKEVTRLVLDTLEQAGISRHAIGAVSSIDVKMDEAAVHAVAALFGHQARFFSAAELEAQTPKLQNPSDVVFREVGCHGVSEGAALAAAGPDSQLLVPKHKSRRATCALAESPEPIDPTVIGRPQGKLSVIGIGPGQDGWRTPEASRLIGEATDLVAYGLYLDLLGDSIAGKVRHNFGLGEEEKRVRAALDLAATGKNVALVSSGDIGIYAMATLVFELIQVEKRTDWDRLEIEVTPGISALQAAAARAGAPLGHDFCTISLSDLLTPWDAIEKRIKAAAVGDFVISFYNPVSLKRRTQLHAARDILLQHRPANTPVIIARNLGRQDETVIHTTLQDLDPETVDMLTLVMVGSSESRTTTTNTGARTWAYTPRGYAGKMKVSLQEKDKK</sequence>
<dbReference type="EMBL" id="BSNF01000006">
    <property type="protein sequence ID" value="GLQ06168.1"/>
    <property type="molecule type" value="Genomic_DNA"/>
</dbReference>
<dbReference type="Gene3D" id="3.40.50.11220">
    <property type="match status" value="1"/>
</dbReference>
<evidence type="ECO:0000256" key="5">
    <source>
        <dbReference type="ARBA" id="ARBA00022691"/>
    </source>
</evidence>
<evidence type="ECO:0000256" key="2">
    <source>
        <dbReference type="ARBA" id="ARBA00022573"/>
    </source>
</evidence>
<dbReference type="RefSeq" id="WP_206374430.1">
    <property type="nucleotide sequence ID" value="NZ_BSNF01000006.1"/>
</dbReference>
<dbReference type="InterPro" id="IPR035996">
    <property type="entry name" value="4pyrrol_Methylase_sf"/>
</dbReference>
<comment type="pathway">
    <text evidence="1">Cofactor biosynthesis; adenosylcobalamin biosynthesis.</text>
</comment>
<feature type="domain" description="Tetrapyrrole methylase" evidence="6">
    <location>
        <begin position="348"/>
        <end position="559"/>
    </location>
</feature>
<dbReference type="InterPro" id="IPR006363">
    <property type="entry name" value="Cbl_synth_CobJ/CibH_dom"/>
</dbReference>
<evidence type="ECO:0000259" key="7">
    <source>
        <dbReference type="Pfam" id="PF01890"/>
    </source>
</evidence>
<evidence type="ECO:0000256" key="3">
    <source>
        <dbReference type="ARBA" id="ARBA00022603"/>
    </source>
</evidence>
<dbReference type="Gene3D" id="3.40.1010.10">
    <property type="entry name" value="Cobalt-precorrin-4 Transmethylase, Domain 1"/>
    <property type="match status" value="1"/>
</dbReference>
<evidence type="ECO:0000313" key="9">
    <source>
        <dbReference type="EMBL" id="GLQ06168.1"/>
    </source>
</evidence>
<keyword evidence="2" id="KW-0169">Cobalamin biosynthesis</keyword>
<evidence type="ECO:0000256" key="1">
    <source>
        <dbReference type="ARBA" id="ARBA00004953"/>
    </source>
</evidence>
<comment type="caution">
    <text evidence="9">The sequence shown here is derived from an EMBL/GenBank/DDBJ whole genome shotgun (WGS) entry which is preliminary data.</text>
</comment>
<keyword evidence="5" id="KW-0949">S-adenosyl-L-methionine</keyword>
<name>A0ABQ5U4J7_9PROT</name>
<dbReference type="InterPro" id="IPR002750">
    <property type="entry name" value="CobE/GbiG_C"/>
</dbReference>
<dbReference type="NCBIfam" id="TIGR01466">
    <property type="entry name" value="cobJ_cbiH"/>
    <property type="match status" value="1"/>
</dbReference>
<reference evidence="9" key="2">
    <citation type="submission" date="2023-01" db="EMBL/GenBank/DDBJ databases">
        <title>Draft genome sequence of Sneathiella chinensis strain NBRC 103408.</title>
        <authorList>
            <person name="Sun Q."/>
            <person name="Mori K."/>
        </authorList>
    </citation>
    <scope>NUCLEOTIDE SEQUENCE</scope>
    <source>
        <strain evidence="9">NBRC 103408</strain>
    </source>
</reference>
<dbReference type="InterPro" id="IPR038029">
    <property type="entry name" value="GbiG_N_sf"/>
</dbReference>
<dbReference type="Gene3D" id="3.30.420.180">
    <property type="entry name" value="CobE/GbiG C-terminal domain"/>
    <property type="match status" value="1"/>
</dbReference>
<dbReference type="InterPro" id="IPR021744">
    <property type="entry name" value="CbiG_N"/>
</dbReference>
<feature type="domain" description="Cobalamin synthesis G N-terminal" evidence="8">
    <location>
        <begin position="52"/>
        <end position="131"/>
    </location>
</feature>
<gene>
    <name evidence="9" type="ORF">GCM10007924_13890</name>
</gene>
<dbReference type="InterPro" id="IPR000878">
    <property type="entry name" value="4pyrrol_Mease"/>
</dbReference>
<evidence type="ECO:0000259" key="6">
    <source>
        <dbReference type="Pfam" id="PF00590"/>
    </source>
</evidence>
<dbReference type="CDD" id="cd11646">
    <property type="entry name" value="Precorrin_3B_C17_MT"/>
    <property type="match status" value="1"/>
</dbReference>
<dbReference type="PANTHER" id="PTHR47036:SF1">
    <property type="entry name" value="COBALT-FACTOR III C(17)-METHYLTRANSFERASE-RELATED"/>
    <property type="match status" value="1"/>
</dbReference>
<keyword evidence="10" id="KW-1185">Reference proteome</keyword>
<dbReference type="Pfam" id="PF00590">
    <property type="entry name" value="TP_methylase"/>
    <property type="match status" value="1"/>
</dbReference>
<dbReference type="SUPFAM" id="SSF159672">
    <property type="entry name" value="CbiG N-terminal domain-like"/>
    <property type="match status" value="1"/>
</dbReference>
<protein>
    <submittedName>
        <fullName evidence="9">Precorrin-3B C(17)-methyltransferase</fullName>
    </submittedName>
</protein>
<dbReference type="PANTHER" id="PTHR47036">
    <property type="entry name" value="COBALT-FACTOR III C(17)-METHYLTRANSFERASE-RELATED"/>
    <property type="match status" value="1"/>
</dbReference>
<evidence type="ECO:0000259" key="8">
    <source>
        <dbReference type="Pfam" id="PF11760"/>
    </source>
</evidence>
<dbReference type="InterPro" id="IPR014776">
    <property type="entry name" value="4pyrrole_Mease_sub2"/>
</dbReference>
<dbReference type="Proteomes" id="UP001161409">
    <property type="component" value="Unassembled WGS sequence"/>
</dbReference>
<keyword evidence="4" id="KW-0808">Transferase</keyword>
<dbReference type="Pfam" id="PF11760">
    <property type="entry name" value="CbiG_N"/>
    <property type="match status" value="1"/>
</dbReference>
<dbReference type="Pfam" id="PF01890">
    <property type="entry name" value="CbiG_C"/>
    <property type="match status" value="1"/>
</dbReference>
<evidence type="ECO:0000313" key="10">
    <source>
        <dbReference type="Proteomes" id="UP001161409"/>
    </source>
</evidence>
<feature type="domain" description="CobE/GbiG C-terminal" evidence="7">
    <location>
        <begin position="211"/>
        <end position="331"/>
    </location>
</feature>
<dbReference type="InterPro" id="IPR051810">
    <property type="entry name" value="Precorrin_MeTrfase"/>
</dbReference>
<dbReference type="SUPFAM" id="SSF53790">
    <property type="entry name" value="Tetrapyrrole methylase"/>
    <property type="match status" value="1"/>
</dbReference>
<dbReference type="Gene3D" id="3.30.950.10">
    <property type="entry name" value="Methyltransferase, Cobalt-precorrin-4 Transmethylase, Domain 2"/>
    <property type="match status" value="1"/>
</dbReference>
<evidence type="ECO:0000256" key="4">
    <source>
        <dbReference type="ARBA" id="ARBA00022679"/>
    </source>
</evidence>
<dbReference type="InterPro" id="IPR014777">
    <property type="entry name" value="4pyrrole_Mease_sub1"/>
</dbReference>
<accession>A0ABQ5U4J7</accession>
<dbReference type="InterPro" id="IPR036518">
    <property type="entry name" value="CobE/GbiG_C_sf"/>
</dbReference>
<organism evidence="9 10">
    <name type="scientific">Sneathiella chinensis</name>
    <dbReference type="NCBI Taxonomy" id="349750"/>
    <lineage>
        <taxon>Bacteria</taxon>
        <taxon>Pseudomonadati</taxon>
        <taxon>Pseudomonadota</taxon>
        <taxon>Alphaproteobacteria</taxon>
        <taxon>Sneathiellales</taxon>
        <taxon>Sneathiellaceae</taxon>
        <taxon>Sneathiella</taxon>
    </lineage>
</organism>
<keyword evidence="3" id="KW-0489">Methyltransferase</keyword>
<dbReference type="SUPFAM" id="SSF159664">
    <property type="entry name" value="CobE/GbiG C-terminal domain-like"/>
    <property type="match status" value="1"/>
</dbReference>
<reference evidence="9" key="1">
    <citation type="journal article" date="2014" name="Int. J. Syst. Evol. Microbiol.">
        <title>Complete genome of a new Firmicutes species belonging to the dominant human colonic microbiota ('Ruminococcus bicirculans') reveals two chromosomes and a selective capacity to utilize plant glucans.</title>
        <authorList>
            <consortium name="NISC Comparative Sequencing Program"/>
            <person name="Wegmann U."/>
            <person name="Louis P."/>
            <person name="Goesmann A."/>
            <person name="Henrissat B."/>
            <person name="Duncan S.H."/>
            <person name="Flint H.J."/>
        </authorList>
    </citation>
    <scope>NUCLEOTIDE SEQUENCE</scope>
    <source>
        <strain evidence="9">NBRC 103408</strain>
    </source>
</reference>
<proteinExistence type="predicted"/>